<dbReference type="EC" id="2.5.1.18" evidence="3"/>
<dbReference type="InterPro" id="IPR036249">
    <property type="entry name" value="Thioredoxin-like_sf"/>
</dbReference>
<proteinExistence type="predicted"/>
<protein>
    <submittedName>
        <fullName evidence="3">Glutathione S-transferase protein</fullName>
        <ecNumber evidence="3">2.5.1.18</ecNumber>
    </submittedName>
</protein>
<dbReference type="SUPFAM" id="SSF47616">
    <property type="entry name" value="GST C-terminal domain-like"/>
    <property type="match status" value="1"/>
</dbReference>
<dbReference type="PROSITE" id="PS50404">
    <property type="entry name" value="GST_NTER"/>
    <property type="match status" value="1"/>
</dbReference>
<dbReference type="PANTHER" id="PTHR44051">
    <property type="entry name" value="GLUTATHIONE S-TRANSFERASE-RELATED"/>
    <property type="match status" value="1"/>
</dbReference>
<evidence type="ECO:0000259" key="2">
    <source>
        <dbReference type="PROSITE" id="PS50405"/>
    </source>
</evidence>
<dbReference type="RefSeq" id="WP_104839991.1">
    <property type="nucleotide sequence ID" value="NZ_CP024307.1"/>
</dbReference>
<dbReference type="EMBL" id="CP024307">
    <property type="protein sequence ID" value="AUX76857.1"/>
    <property type="molecule type" value="Genomic_DNA"/>
</dbReference>
<organism evidence="3 4">
    <name type="scientific">Rhizobium fredii</name>
    <name type="common">Sinorhizobium fredii</name>
    <dbReference type="NCBI Taxonomy" id="380"/>
    <lineage>
        <taxon>Bacteria</taxon>
        <taxon>Pseudomonadati</taxon>
        <taxon>Pseudomonadota</taxon>
        <taxon>Alphaproteobacteria</taxon>
        <taxon>Hyphomicrobiales</taxon>
        <taxon>Rhizobiaceae</taxon>
        <taxon>Sinorhizobium/Ensifer group</taxon>
        <taxon>Sinorhizobium</taxon>
    </lineage>
</organism>
<dbReference type="Gene3D" id="3.40.30.10">
    <property type="entry name" value="Glutaredoxin"/>
    <property type="match status" value="1"/>
</dbReference>
<dbReference type="SUPFAM" id="SSF52833">
    <property type="entry name" value="Thioredoxin-like"/>
    <property type="match status" value="1"/>
</dbReference>
<gene>
    <name evidence="3" type="ORF">NXT3_CH02294</name>
</gene>
<dbReference type="Pfam" id="PF13409">
    <property type="entry name" value="GST_N_2"/>
    <property type="match status" value="1"/>
</dbReference>
<dbReference type="PANTHER" id="PTHR44051:SF8">
    <property type="entry name" value="GLUTATHIONE S-TRANSFERASE GSTA"/>
    <property type="match status" value="1"/>
</dbReference>
<dbReference type="InterPro" id="IPR010987">
    <property type="entry name" value="Glutathione-S-Trfase_C-like"/>
</dbReference>
<reference evidence="3 4" key="1">
    <citation type="submission" date="2017-10" db="EMBL/GenBank/DDBJ databases">
        <title>Analysis of the genome sequences of Rhizobium populations associated to common bean (phaseolus vulgaris).</title>
        <authorList>
            <person name="Bustos P."/>
            <person name="Santamaria R.I."/>
            <person name="Miranda-Sanchez F."/>
            <person name="Perez-Carrascal O."/>
            <person name="Juarez S."/>
            <person name="Lozano L."/>
            <person name="Martinez-Flores I."/>
            <person name="Vinuesa P."/>
            <person name="Martinez-Romero E."/>
            <person name="Cevallos M.A."/>
            <person name="Romero D."/>
            <person name="Davila G."/>
            <person name="Gonzalez V."/>
        </authorList>
    </citation>
    <scope>NUCLEOTIDE SEQUENCE [LARGE SCALE GENOMIC DNA]</scope>
    <source>
        <strain evidence="3 4">NXT3</strain>
    </source>
</reference>
<dbReference type="SFLD" id="SFLDG00358">
    <property type="entry name" value="Main_(cytGST)"/>
    <property type="match status" value="1"/>
</dbReference>
<dbReference type="GO" id="GO:0004364">
    <property type="term" value="F:glutathione transferase activity"/>
    <property type="evidence" value="ECO:0007669"/>
    <property type="project" value="UniProtKB-EC"/>
</dbReference>
<dbReference type="CDD" id="cd00570">
    <property type="entry name" value="GST_N_family"/>
    <property type="match status" value="1"/>
</dbReference>
<dbReference type="InterPro" id="IPR004045">
    <property type="entry name" value="Glutathione_S-Trfase_N"/>
</dbReference>
<dbReference type="Proteomes" id="UP000239340">
    <property type="component" value="Chromosome"/>
</dbReference>
<name>A0A2L0H603_RHIFR</name>
<dbReference type="InterPro" id="IPR040079">
    <property type="entry name" value="Glutathione_S-Trfase"/>
</dbReference>
<dbReference type="Pfam" id="PF00043">
    <property type="entry name" value="GST_C"/>
    <property type="match status" value="1"/>
</dbReference>
<evidence type="ECO:0000313" key="4">
    <source>
        <dbReference type="Proteomes" id="UP000239340"/>
    </source>
</evidence>
<feature type="domain" description="GST N-terminal" evidence="1">
    <location>
        <begin position="1"/>
        <end position="83"/>
    </location>
</feature>
<dbReference type="CDD" id="cd00299">
    <property type="entry name" value="GST_C_family"/>
    <property type="match status" value="1"/>
</dbReference>
<dbReference type="InterPro" id="IPR004046">
    <property type="entry name" value="GST_C"/>
</dbReference>
<dbReference type="AlphaFoldDB" id="A0A2L0H603"/>
<feature type="domain" description="GST C-terminal" evidence="2">
    <location>
        <begin position="89"/>
        <end position="210"/>
    </location>
</feature>
<evidence type="ECO:0000259" key="1">
    <source>
        <dbReference type="PROSITE" id="PS50404"/>
    </source>
</evidence>
<dbReference type="InterPro" id="IPR036282">
    <property type="entry name" value="Glutathione-S-Trfase_C_sf"/>
</dbReference>
<keyword evidence="3" id="KW-0808">Transferase</keyword>
<dbReference type="SFLD" id="SFLDS00019">
    <property type="entry name" value="Glutathione_Transferase_(cytos"/>
    <property type="match status" value="1"/>
</dbReference>
<dbReference type="Gene3D" id="1.20.1050.10">
    <property type="match status" value="1"/>
</dbReference>
<dbReference type="PROSITE" id="PS50405">
    <property type="entry name" value="GST_CTER"/>
    <property type="match status" value="1"/>
</dbReference>
<accession>A0A2L0H603</accession>
<evidence type="ECO:0000313" key="3">
    <source>
        <dbReference type="EMBL" id="AUX76857.1"/>
    </source>
</evidence>
<sequence length="224" mass="25499">MALTLYLHPLASFCHKVLIALYEAGTPFEARIVDLMDPQENARYLEVWPVGKIPVLHDGAENRIVPETSVIIEYLDRHYAGQEPLIPRDDALALEARLWDRFFDLYIHVPMQKIVTDTLRASGENDRRGVADARGSLATAYDLAERQLKDRRFAIGEAFTIADCAAAPALFYAGIVQPFGDTHPNLSAYFERLLERPSFKRTLAEARPYFHMFPYKDAMPARFL</sequence>